<comment type="caution">
    <text evidence="3">The sequence shown here is derived from an EMBL/GenBank/DDBJ whole genome shotgun (WGS) entry which is preliminary data.</text>
</comment>
<dbReference type="Pfam" id="PF26133">
    <property type="entry name" value="DUF8039"/>
    <property type="match status" value="1"/>
</dbReference>
<evidence type="ECO:0000313" key="4">
    <source>
        <dbReference type="Proteomes" id="UP000275267"/>
    </source>
</evidence>
<dbReference type="STRING" id="4540.A0A3L6Q3M7"/>
<gene>
    <name evidence="3" type="ORF">C2845_PM17G05760</name>
</gene>
<proteinExistence type="predicted"/>
<dbReference type="Proteomes" id="UP000275267">
    <property type="component" value="Unassembled WGS sequence"/>
</dbReference>
<evidence type="ECO:0000313" key="3">
    <source>
        <dbReference type="EMBL" id="RLM69781.1"/>
    </source>
</evidence>
<evidence type="ECO:0000259" key="2">
    <source>
        <dbReference type="Pfam" id="PF26133"/>
    </source>
</evidence>
<dbReference type="PANTHER" id="PTHR33018:SF30">
    <property type="entry name" value="OS02G0502850 PROTEIN"/>
    <property type="match status" value="1"/>
</dbReference>
<dbReference type="AlphaFoldDB" id="A0A3L6Q3M7"/>
<organism evidence="3 4">
    <name type="scientific">Panicum miliaceum</name>
    <name type="common">Proso millet</name>
    <name type="synonym">Broomcorn millet</name>
    <dbReference type="NCBI Taxonomy" id="4540"/>
    <lineage>
        <taxon>Eukaryota</taxon>
        <taxon>Viridiplantae</taxon>
        <taxon>Streptophyta</taxon>
        <taxon>Embryophyta</taxon>
        <taxon>Tracheophyta</taxon>
        <taxon>Spermatophyta</taxon>
        <taxon>Magnoliopsida</taxon>
        <taxon>Liliopsida</taxon>
        <taxon>Poales</taxon>
        <taxon>Poaceae</taxon>
        <taxon>PACMAD clade</taxon>
        <taxon>Panicoideae</taxon>
        <taxon>Panicodae</taxon>
        <taxon>Paniceae</taxon>
        <taxon>Panicinae</taxon>
        <taxon>Panicum</taxon>
        <taxon>Panicum sect. Panicum</taxon>
    </lineage>
</organism>
<sequence>MTNGPPATSLSRCYSTTTKCLLAYIYGNAFIFGNALFSEVGAECVASNAEWSNSGEDGSKSEEEVEDCNTNDEEGLQIVAISRNNSLAPGQRSSCVSISAGRENNDGHLSPLMNEEKDLDQMGVHHEDFDHDTISGLSEPTPCALIHAVGGYRVEVAWVQVYPRQFELHTVPIHEECAVVKVELVSDWPDIDLPFPPNDEIFKLGQAVLQRIQWRRRDIVVRPKQGSS</sequence>
<protein>
    <recommendedName>
        <fullName evidence="2">DUF8039 domain-containing protein</fullName>
    </recommendedName>
</protein>
<accession>A0A3L6Q3M7</accession>
<dbReference type="PANTHER" id="PTHR33018">
    <property type="entry name" value="OS10G0338966 PROTEIN-RELATED"/>
    <property type="match status" value="1"/>
</dbReference>
<dbReference type="InterPro" id="IPR058352">
    <property type="entry name" value="DUF8039"/>
</dbReference>
<dbReference type="EMBL" id="PQIB02000014">
    <property type="protein sequence ID" value="RLM69781.1"/>
    <property type="molecule type" value="Genomic_DNA"/>
</dbReference>
<feature type="domain" description="DUF8039" evidence="2">
    <location>
        <begin position="134"/>
        <end position="221"/>
    </location>
</feature>
<feature type="region of interest" description="Disordered" evidence="1">
    <location>
        <begin position="50"/>
        <end position="70"/>
    </location>
</feature>
<keyword evidence="4" id="KW-1185">Reference proteome</keyword>
<evidence type="ECO:0000256" key="1">
    <source>
        <dbReference type="SAM" id="MobiDB-lite"/>
    </source>
</evidence>
<reference evidence="4" key="1">
    <citation type="journal article" date="2019" name="Nat. Commun.">
        <title>The genome of broomcorn millet.</title>
        <authorList>
            <person name="Zou C."/>
            <person name="Miki D."/>
            <person name="Li D."/>
            <person name="Tang Q."/>
            <person name="Xiao L."/>
            <person name="Rajput S."/>
            <person name="Deng P."/>
            <person name="Jia W."/>
            <person name="Huang R."/>
            <person name="Zhang M."/>
            <person name="Sun Y."/>
            <person name="Hu J."/>
            <person name="Fu X."/>
            <person name="Schnable P.S."/>
            <person name="Li F."/>
            <person name="Zhang H."/>
            <person name="Feng B."/>
            <person name="Zhu X."/>
            <person name="Liu R."/>
            <person name="Schnable J.C."/>
            <person name="Zhu J.-K."/>
            <person name="Zhang H."/>
        </authorList>
    </citation>
    <scope>NUCLEOTIDE SEQUENCE [LARGE SCALE GENOMIC DNA]</scope>
</reference>
<name>A0A3L6Q3M7_PANMI</name>